<dbReference type="Proteomes" id="UP001054945">
    <property type="component" value="Unassembled WGS sequence"/>
</dbReference>
<dbReference type="GO" id="GO:0030154">
    <property type="term" value="P:cell differentiation"/>
    <property type="evidence" value="ECO:0007669"/>
    <property type="project" value="TreeGrafter"/>
</dbReference>
<dbReference type="FunFam" id="1.10.10.60:FF:000101">
    <property type="entry name" value="NK2 homeobox 8"/>
    <property type="match status" value="1"/>
</dbReference>
<feature type="region of interest" description="Disordered" evidence="9">
    <location>
        <begin position="16"/>
        <end position="36"/>
    </location>
</feature>
<gene>
    <name evidence="11" type="ORF">CEXT_587661</name>
</gene>
<reference evidence="11 12" key="1">
    <citation type="submission" date="2021-06" db="EMBL/GenBank/DDBJ databases">
        <title>Caerostris extrusa draft genome.</title>
        <authorList>
            <person name="Kono N."/>
            <person name="Arakawa K."/>
        </authorList>
    </citation>
    <scope>NUCLEOTIDE SEQUENCE [LARGE SCALE GENOMIC DNA]</scope>
</reference>
<dbReference type="Gene3D" id="1.10.10.60">
    <property type="entry name" value="Homeodomain-like"/>
    <property type="match status" value="1"/>
</dbReference>
<comment type="similarity">
    <text evidence="2">Belongs to the NK-2 homeobox family.</text>
</comment>
<feature type="region of interest" description="Disordered" evidence="9">
    <location>
        <begin position="56"/>
        <end position="129"/>
    </location>
</feature>
<evidence type="ECO:0000256" key="1">
    <source>
        <dbReference type="ARBA" id="ARBA00004123"/>
    </source>
</evidence>
<feature type="compositionally biased region" description="Polar residues" evidence="9">
    <location>
        <begin position="16"/>
        <end position="27"/>
    </location>
</feature>
<evidence type="ECO:0000313" key="12">
    <source>
        <dbReference type="Proteomes" id="UP001054945"/>
    </source>
</evidence>
<dbReference type="AlphaFoldDB" id="A0AAV4R5J0"/>
<evidence type="ECO:0000256" key="2">
    <source>
        <dbReference type="ARBA" id="ARBA00005661"/>
    </source>
</evidence>
<dbReference type="Pfam" id="PF00046">
    <property type="entry name" value="Homeodomain"/>
    <property type="match status" value="1"/>
</dbReference>
<feature type="DNA-binding region" description="Homeobox" evidence="7">
    <location>
        <begin position="126"/>
        <end position="185"/>
    </location>
</feature>
<keyword evidence="6 7" id="KW-0539">Nucleus</keyword>
<comment type="subcellular location">
    <subcellularLocation>
        <location evidence="1 7 8">Nucleus</location>
    </subcellularLocation>
</comment>
<protein>
    <submittedName>
        <fullName evidence="11">Homeobox protein XENK-2</fullName>
    </submittedName>
</protein>
<dbReference type="InterPro" id="IPR050394">
    <property type="entry name" value="Homeobox_NK-like"/>
</dbReference>
<evidence type="ECO:0000256" key="7">
    <source>
        <dbReference type="PROSITE-ProRule" id="PRU00108"/>
    </source>
</evidence>
<keyword evidence="4 7" id="KW-0238">DNA-binding</keyword>
<feature type="compositionally biased region" description="Polar residues" evidence="9">
    <location>
        <begin position="93"/>
        <end position="108"/>
    </location>
</feature>
<evidence type="ECO:0000256" key="5">
    <source>
        <dbReference type="ARBA" id="ARBA00023155"/>
    </source>
</evidence>
<feature type="compositionally biased region" description="Polar residues" evidence="9">
    <location>
        <begin position="56"/>
        <end position="73"/>
    </location>
</feature>
<dbReference type="PROSITE" id="PS50071">
    <property type="entry name" value="HOMEOBOX_2"/>
    <property type="match status" value="1"/>
</dbReference>
<dbReference type="PROSITE" id="PS00027">
    <property type="entry name" value="HOMEOBOX_1"/>
    <property type="match status" value="1"/>
</dbReference>
<proteinExistence type="inferred from homology"/>
<dbReference type="SUPFAM" id="SSF46689">
    <property type="entry name" value="Homeodomain-like"/>
    <property type="match status" value="1"/>
</dbReference>
<sequence>MFAFNLQLEAITNLASGNDVHNGSSPRLLSSSNPTSQSSLLASHLSCKVPMSLVDPTSSEALSSTGMENLEQYSSSSEESIDICSRAMEKDSMTSPDMQATSGKLSNSESDKGEESSGQDNLPQKKRKRRVLFSKAQTFELERRFRQQRYLSAPEREHLASIIRLTPTQVKIWFQNHRYKCKRARQEKGLDLKPPAFPTSSCCTSISARWQTMPACHEWLGGETPRLYWTTVSSQRFAFHSIYNVHDIFGGGWGY</sequence>
<keyword evidence="12" id="KW-1185">Reference proteome</keyword>
<dbReference type="InterPro" id="IPR017970">
    <property type="entry name" value="Homeobox_CS"/>
</dbReference>
<dbReference type="CDD" id="cd00086">
    <property type="entry name" value="homeodomain"/>
    <property type="match status" value="1"/>
</dbReference>
<keyword evidence="5 7" id="KW-0371">Homeobox</keyword>
<evidence type="ECO:0000256" key="8">
    <source>
        <dbReference type="RuleBase" id="RU000682"/>
    </source>
</evidence>
<dbReference type="InterPro" id="IPR001356">
    <property type="entry name" value="HD"/>
</dbReference>
<organism evidence="11 12">
    <name type="scientific">Caerostris extrusa</name>
    <name type="common">Bark spider</name>
    <name type="synonym">Caerostris bankana</name>
    <dbReference type="NCBI Taxonomy" id="172846"/>
    <lineage>
        <taxon>Eukaryota</taxon>
        <taxon>Metazoa</taxon>
        <taxon>Ecdysozoa</taxon>
        <taxon>Arthropoda</taxon>
        <taxon>Chelicerata</taxon>
        <taxon>Arachnida</taxon>
        <taxon>Araneae</taxon>
        <taxon>Araneomorphae</taxon>
        <taxon>Entelegynae</taxon>
        <taxon>Araneoidea</taxon>
        <taxon>Araneidae</taxon>
        <taxon>Caerostris</taxon>
    </lineage>
</organism>
<evidence type="ECO:0000313" key="11">
    <source>
        <dbReference type="EMBL" id="GIY15492.1"/>
    </source>
</evidence>
<dbReference type="InterPro" id="IPR020479">
    <property type="entry name" value="HD_metazoa"/>
</dbReference>
<evidence type="ECO:0000256" key="3">
    <source>
        <dbReference type="ARBA" id="ARBA00022473"/>
    </source>
</evidence>
<dbReference type="GO" id="GO:0000978">
    <property type="term" value="F:RNA polymerase II cis-regulatory region sequence-specific DNA binding"/>
    <property type="evidence" value="ECO:0007669"/>
    <property type="project" value="TreeGrafter"/>
</dbReference>
<evidence type="ECO:0000256" key="6">
    <source>
        <dbReference type="ARBA" id="ARBA00023242"/>
    </source>
</evidence>
<accession>A0AAV4R5J0</accession>
<dbReference type="PANTHER" id="PTHR24340:SF82">
    <property type="entry name" value="HOMEOBOX PROTEIN VND"/>
    <property type="match status" value="1"/>
</dbReference>
<dbReference type="GO" id="GO:0000981">
    <property type="term" value="F:DNA-binding transcription factor activity, RNA polymerase II-specific"/>
    <property type="evidence" value="ECO:0007669"/>
    <property type="project" value="InterPro"/>
</dbReference>
<dbReference type="InterPro" id="IPR009057">
    <property type="entry name" value="Homeodomain-like_sf"/>
</dbReference>
<name>A0AAV4R5J0_CAEEX</name>
<dbReference type="SMART" id="SM00389">
    <property type="entry name" value="HOX"/>
    <property type="match status" value="1"/>
</dbReference>
<evidence type="ECO:0000256" key="4">
    <source>
        <dbReference type="ARBA" id="ARBA00023125"/>
    </source>
</evidence>
<dbReference type="PRINTS" id="PR00024">
    <property type="entry name" value="HOMEOBOX"/>
</dbReference>
<keyword evidence="3" id="KW-0217">Developmental protein</keyword>
<dbReference type="GO" id="GO:0005634">
    <property type="term" value="C:nucleus"/>
    <property type="evidence" value="ECO:0007669"/>
    <property type="project" value="UniProtKB-SubCell"/>
</dbReference>
<dbReference type="EMBL" id="BPLR01007240">
    <property type="protein sequence ID" value="GIY15492.1"/>
    <property type="molecule type" value="Genomic_DNA"/>
</dbReference>
<comment type="caution">
    <text evidence="11">The sequence shown here is derived from an EMBL/GenBank/DDBJ whole genome shotgun (WGS) entry which is preliminary data.</text>
</comment>
<feature type="domain" description="Homeobox" evidence="10">
    <location>
        <begin position="124"/>
        <end position="184"/>
    </location>
</feature>
<dbReference type="PANTHER" id="PTHR24340">
    <property type="entry name" value="HOMEOBOX PROTEIN NKX"/>
    <property type="match status" value="1"/>
</dbReference>
<evidence type="ECO:0000259" key="10">
    <source>
        <dbReference type="PROSITE" id="PS50071"/>
    </source>
</evidence>
<evidence type="ECO:0000256" key="9">
    <source>
        <dbReference type="SAM" id="MobiDB-lite"/>
    </source>
</evidence>